<name>F9WGY3_TRYCI</name>
<feature type="compositionally biased region" description="Basic and acidic residues" evidence="9">
    <location>
        <begin position="263"/>
        <end position="295"/>
    </location>
</feature>
<evidence type="ECO:0000256" key="4">
    <source>
        <dbReference type="ARBA" id="ARBA00022622"/>
    </source>
</evidence>
<dbReference type="GO" id="GO:0098552">
    <property type="term" value="C:side of membrane"/>
    <property type="evidence" value="ECO:0007669"/>
    <property type="project" value="UniProtKB-KW"/>
</dbReference>
<dbReference type="VEuPathDB" id="TriTrypDB:TcIL3000_0_14850"/>
<evidence type="ECO:0000256" key="2">
    <source>
        <dbReference type="ARBA" id="ARBA00004609"/>
    </source>
</evidence>
<dbReference type="Proteomes" id="UP000000702">
    <property type="component" value="Unassembled WGS sequence"/>
</dbReference>
<keyword evidence="7" id="KW-0325">Glycoprotein</keyword>
<dbReference type="InterPro" id="IPR025932">
    <property type="entry name" value="Trypano_VSG_B_N_dom"/>
</dbReference>
<protein>
    <submittedName>
        <fullName evidence="12">Variant surface glycoprotein</fullName>
    </submittedName>
</protein>
<comment type="function">
    <text evidence="1">VSG forms a coat on the surface of the parasite. The trypanosome evades the immune response of the host by expressing a series of antigenically distinct VSGs from an estimated 1000 VSG genes.</text>
</comment>
<comment type="caution">
    <text evidence="12">The sequence shown here is derived from an EMBL/GenBank/DDBJ whole genome shotgun (WGS) entry which is preliminary data.</text>
</comment>
<evidence type="ECO:0000256" key="6">
    <source>
        <dbReference type="ARBA" id="ARBA00023136"/>
    </source>
</evidence>
<proteinExistence type="predicted"/>
<dbReference type="Pfam" id="PF13206">
    <property type="entry name" value="VSG_B"/>
    <property type="match status" value="1"/>
</dbReference>
<keyword evidence="13" id="KW-1185">Reference proteome</keyword>
<gene>
    <name evidence="12" type="ORF">TCIL3000_0_14850</name>
</gene>
<organism evidence="12 13">
    <name type="scientific">Trypanosoma congolense (strain IL3000)</name>
    <dbReference type="NCBI Taxonomy" id="1068625"/>
    <lineage>
        <taxon>Eukaryota</taxon>
        <taxon>Discoba</taxon>
        <taxon>Euglenozoa</taxon>
        <taxon>Kinetoplastea</taxon>
        <taxon>Metakinetoplastina</taxon>
        <taxon>Trypanosomatida</taxon>
        <taxon>Trypanosomatidae</taxon>
        <taxon>Trypanosoma</taxon>
        <taxon>Nannomonas</taxon>
    </lineage>
</organism>
<evidence type="ECO:0000256" key="9">
    <source>
        <dbReference type="SAM" id="MobiDB-lite"/>
    </source>
</evidence>
<evidence type="ECO:0000313" key="13">
    <source>
        <dbReference type="Proteomes" id="UP000000702"/>
    </source>
</evidence>
<evidence type="ECO:0000256" key="10">
    <source>
        <dbReference type="SAM" id="SignalP"/>
    </source>
</evidence>
<reference evidence="12 13" key="2">
    <citation type="journal article" date="2012" name="Proc. Natl. Acad. Sci. U.S.A.">
        <title>Antigenic diversity is generated by distinct evolutionary mechanisms in African trypanosome species.</title>
        <authorList>
            <person name="Jackson A.P."/>
            <person name="Berry A."/>
            <person name="Aslett M."/>
            <person name="Allison H.C."/>
            <person name="Burton P."/>
            <person name="Vavrova-Anderson J."/>
            <person name="Brown R."/>
            <person name="Browne H."/>
            <person name="Corton N."/>
            <person name="Hauser H."/>
            <person name="Gamble J."/>
            <person name="Gilderthorp R."/>
            <person name="Marcello L."/>
            <person name="McQuillan J."/>
            <person name="Otto T.D."/>
            <person name="Quail M.A."/>
            <person name="Sanders M.J."/>
            <person name="van Tonder A."/>
            <person name="Ginger M.L."/>
            <person name="Field M.C."/>
            <person name="Barry J.D."/>
            <person name="Hertz-Fowler C."/>
            <person name="Berriman M."/>
        </authorList>
    </citation>
    <scope>NUCLEOTIDE SEQUENCE [LARGE SCALE GENOMIC DNA]</scope>
    <source>
        <strain evidence="12 13">IL3000</strain>
    </source>
</reference>
<evidence type="ECO:0000313" key="12">
    <source>
        <dbReference type="EMBL" id="CCD16571.1"/>
    </source>
</evidence>
<dbReference type="EMBL" id="CAEQ01002351">
    <property type="protein sequence ID" value="CCD16571.1"/>
    <property type="molecule type" value="Genomic_DNA"/>
</dbReference>
<evidence type="ECO:0000256" key="8">
    <source>
        <dbReference type="ARBA" id="ARBA00023288"/>
    </source>
</evidence>
<accession>F9WGY3</accession>
<keyword evidence="5 10" id="KW-0732">Signal</keyword>
<feature type="compositionally biased region" description="Basic and acidic residues" evidence="9">
    <location>
        <begin position="310"/>
        <end position="321"/>
    </location>
</feature>
<evidence type="ECO:0000256" key="3">
    <source>
        <dbReference type="ARBA" id="ARBA00022475"/>
    </source>
</evidence>
<evidence type="ECO:0000259" key="11">
    <source>
        <dbReference type="Pfam" id="PF13206"/>
    </source>
</evidence>
<dbReference type="GO" id="GO:0005886">
    <property type="term" value="C:plasma membrane"/>
    <property type="evidence" value="ECO:0007669"/>
    <property type="project" value="UniProtKB-SubCell"/>
</dbReference>
<dbReference type="AlphaFoldDB" id="F9WGY3"/>
<keyword evidence="4" id="KW-0336">GPI-anchor</keyword>
<reference evidence="13" key="1">
    <citation type="submission" date="2011-07" db="EMBL/GenBank/DDBJ databases">
        <title>Divergent evolution of antigenic variation in African trypanosomes.</title>
        <authorList>
            <person name="Jackson A.P."/>
            <person name="Berry A."/>
            <person name="Allison H.C."/>
            <person name="Burton P."/>
            <person name="Anderson J."/>
            <person name="Aslett M."/>
            <person name="Brown R."/>
            <person name="Corton N."/>
            <person name="Harris D."/>
            <person name="Hauser H."/>
            <person name="Gamble J."/>
            <person name="Gilderthorp R."/>
            <person name="McQuillan J."/>
            <person name="Quail M.A."/>
            <person name="Sanders M."/>
            <person name="Van Tonder A."/>
            <person name="Ginger M.L."/>
            <person name="Donelson J.E."/>
            <person name="Field M.C."/>
            <person name="Barry J.D."/>
            <person name="Berriman M."/>
            <person name="Hertz-Fowler C."/>
        </authorList>
    </citation>
    <scope>NUCLEOTIDE SEQUENCE [LARGE SCALE GENOMIC DNA]</scope>
    <source>
        <strain evidence="13">IL3000</strain>
    </source>
</reference>
<keyword evidence="8" id="KW-0449">Lipoprotein</keyword>
<feature type="compositionally biased region" description="Polar residues" evidence="9">
    <location>
        <begin position="296"/>
        <end position="309"/>
    </location>
</feature>
<evidence type="ECO:0000256" key="7">
    <source>
        <dbReference type="ARBA" id="ARBA00023180"/>
    </source>
</evidence>
<evidence type="ECO:0000256" key="5">
    <source>
        <dbReference type="ARBA" id="ARBA00022729"/>
    </source>
</evidence>
<evidence type="ECO:0000256" key="1">
    <source>
        <dbReference type="ARBA" id="ARBA00002523"/>
    </source>
</evidence>
<feature type="signal peptide" evidence="10">
    <location>
        <begin position="1"/>
        <end position="16"/>
    </location>
</feature>
<keyword evidence="6" id="KW-0472">Membrane</keyword>
<feature type="chain" id="PRO_5003390372" evidence="10">
    <location>
        <begin position="17"/>
        <end position="345"/>
    </location>
</feature>
<comment type="subcellular location">
    <subcellularLocation>
        <location evidence="2">Cell membrane</location>
        <topology evidence="2">Lipid-anchor</topology>
        <topology evidence="2">GPI-anchor</topology>
    </subcellularLocation>
</comment>
<feature type="domain" description="Trypanosome variant surface glycoprotein B-type N-terminal" evidence="11">
    <location>
        <begin position="36"/>
        <end position="274"/>
    </location>
</feature>
<sequence>MMMFWMVVLLVIGVGAENHNEETHNVLCSLLKVSENEWTKVKTRESSDPLKRALHQTIFGYGSRAEAVEKLKSTLPESYKGMESGYSSRNFFCGQPRQESGYHNINQDRWAGHSAPHDMVCLCTVGHRGWPLNETDVSSIGKLCGKTKDDLGASTNEGWSDIKDGQGGEKQITATWFNVTSDCLHGSSRAGGLKQALNDFTNKLVQKWHNVYKDMYRLGVGNVSEYGACRGTPAMGVCTNYYPNNTDTQTWWQDLEQAIQEDEKIQAQQQRDEEERRKQQGEVEKQDTSKTENLENLKSATTITSHTQQKNHDSNLTDTTRKFNMKSGTPIILPSSWFFIAIWFV</sequence>
<keyword evidence="3" id="KW-1003">Cell membrane</keyword>
<feature type="region of interest" description="Disordered" evidence="9">
    <location>
        <begin position="263"/>
        <end position="321"/>
    </location>
</feature>